<evidence type="ECO:0000313" key="2">
    <source>
        <dbReference type="EMBL" id="RVW83842.1"/>
    </source>
</evidence>
<proteinExistence type="predicted"/>
<dbReference type="EMBL" id="QGNW01000222">
    <property type="protein sequence ID" value="RVW83842.1"/>
    <property type="molecule type" value="Genomic_DNA"/>
</dbReference>
<organism evidence="2 3">
    <name type="scientific">Vitis vinifera</name>
    <name type="common">Grape</name>
    <dbReference type="NCBI Taxonomy" id="29760"/>
    <lineage>
        <taxon>Eukaryota</taxon>
        <taxon>Viridiplantae</taxon>
        <taxon>Streptophyta</taxon>
        <taxon>Embryophyta</taxon>
        <taxon>Tracheophyta</taxon>
        <taxon>Spermatophyta</taxon>
        <taxon>Magnoliopsida</taxon>
        <taxon>eudicotyledons</taxon>
        <taxon>Gunneridae</taxon>
        <taxon>Pentapetalae</taxon>
        <taxon>rosids</taxon>
        <taxon>Vitales</taxon>
        <taxon>Vitaceae</taxon>
        <taxon>Viteae</taxon>
        <taxon>Vitis</taxon>
    </lineage>
</organism>
<protein>
    <recommendedName>
        <fullName evidence="1">Reverse transcriptase Ty1/copia-type domain-containing protein</fullName>
    </recommendedName>
</protein>
<dbReference type="Proteomes" id="UP000288805">
    <property type="component" value="Unassembled WGS sequence"/>
</dbReference>
<name>A0A438HHB3_VITVI</name>
<gene>
    <name evidence="2" type="ORF">CK203_042051</name>
</gene>
<reference evidence="2 3" key="1">
    <citation type="journal article" date="2018" name="PLoS Genet.">
        <title>Population sequencing reveals clonal diversity and ancestral inbreeding in the grapevine cultivar Chardonnay.</title>
        <authorList>
            <person name="Roach M.J."/>
            <person name="Johnson D.L."/>
            <person name="Bohlmann J."/>
            <person name="van Vuuren H.J."/>
            <person name="Jones S.J."/>
            <person name="Pretorius I.S."/>
            <person name="Schmidt S.A."/>
            <person name="Borneman A.R."/>
        </authorList>
    </citation>
    <scope>NUCLEOTIDE SEQUENCE [LARGE SCALE GENOMIC DNA]</scope>
    <source>
        <strain evidence="3">cv. Chardonnay</strain>
        <tissue evidence="2">Leaf</tissue>
    </source>
</reference>
<evidence type="ECO:0000259" key="1">
    <source>
        <dbReference type="Pfam" id="PF07727"/>
    </source>
</evidence>
<dbReference type="AlphaFoldDB" id="A0A438HHB3"/>
<accession>A0A438HHB3</accession>
<sequence>MEEMRALEMNGTWDLISLPRGKTTIGCTWVFTVKYKPDGSMERYKVDGSQGLYTNLRDNKIVILIVYADDVILTGDNIMELEKLKGLLAKEFQIKDLGQLGYFLGMEVARF</sequence>
<dbReference type="Pfam" id="PF07727">
    <property type="entry name" value="RVT_2"/>
    <property type="match status" value="1"/>
</dbReference>
<evidence type="ECO:0000313" key="3">
    <source>
        <dbReference type="Proteomes" id="UP000288805"/>
    </source>
</evidence>
<feature type="domain" description="Reverse transcriptase Ty1/copia-type" evidence="1">
    <location>
        <begin position="47"/>
        <end position="109"/>
    </location>
</feature>
<dbReference type="InterPro" id="IPR013103">
    <property type="entry name" value="RVT_2"/>
</dbReference>
<comment type="caution">
    <text evidence="2">The sequence shown here is derived from an EMBL/GenBank/DDBJ whole genome shotgun (WGS) entry which is preliminary data.</text>
</comment>